<gene>
    <name evidence="2" type="ORF">ACFQ2C_14940</name>
</gene>
<name>A0ABW3RQD0_9SPHI</name>
<proteinExistence type="predicted"/>
<sequence>MKKTLILLITTFLSIHVYAQRGSYGNDFFGHLEFNSIDGRYKATMVKNFFNGLEFSDNANNSVEFDEKYLGRHYPGIMSDNPGKSTLFRKLVRRMYREQGYKVKHSVDIFNKEIVEDNRGYKSESGRDIFGHDYFEEQGRDGALSIKRNVHGDLEYKWNNYSASIGKDVFGKWNFSDNEGNEIQFNANSWNKMIQRFGSERDILWFLIDKIIDNNDQEYQDNYDF</sequence>
<comment type="caution">
    <text evidence="2">The sequence shown here is derived from an EMBL/GenBank/DDBJ whole genome shotgun (WGS) entry which is preliminary data.</text>
</comment>
<evidence type="ECO:0000313" key="3">
    <source>
        <dbReference type="Proteomes" id="UP001597205"/>
    </source>
</evidence>
<dbReference type="RefSeq" id="WP_380897899.1">
    <property type="nucleotide sequence ID" value="NZ_JBHTKY010000025.1"/>
</dbReference>
<keyword evidence="1" id="KW-0732">Signal</keyword>
<feature type="chain" id="PRO_5045929365" evidence="1">
    <location>
        <begin position="20"/>
        <end position="225"/>
    </location>
</feature>
<dbReference type="Proteomes" id="UP001597205">
    <property type="component" value="Unassembled WGS sequence"/>
</dbReference>
<evidence type="ECO:0000313" key="2">
    <source>
        <dbReference type="EMBL" id="MFD1166903.1"/>
    </source>
</evidence>
<protein>
    <submittedName>
        <fullName evidence="2">Uncharacterized protein</fullName>
    </submittedName>
</protein>
<feature type="signal peptide" evidence="1">
    <location>
        <begin position="1"/>
        <end position="19"/>
    </location>
</feature>
<organism evidence="2 3">
    <name type="scientific">Sphingobacterium daejeonense</name>
    <dbReference type="NCBI Taxonomy" id="371142"/>
    <lineage>
        <taxon>Bacteria</taxon>
        <taxon>Pseudomonadati</taxon>
        <taxon>Bacteroidota</taxon>
        <taxon>Sphingobacteriia</taxon>
        <taxon>Sphingobacteriales</taxon>
        <taxon>Sphingobacteriaceae</taxon>
        <taxon>Sphingobacterium</taxon>
    </lineage>
</organism>
<evidence type="ECO:0000256" key="1">
    <source>
        <dbReference type="SAM" id="SignalP"/>
    </source>
</evidence>
<reference evidence="3" key="1">
    <citation type="journal article" date="2019" name="Int. J. Syst. Evol. Microbiol.">
        <title>The Global Catalogue of Microorganisms (GCM) 10K type strain sequencing project: providing services to taxonomists for standard genome sequencing and annotation.</title>
        <authorList>
            <consortium name="The Broad Institute Genomics Platform"/>
            <consortium name="The Broad Institute Genome Sequencing Center for Infectious Disease"/>
            <person name="Wu L."/>
            <person name="Ma J."/>
        </authorList>
    </citation>
    <scope>NUCLEOTIDE SEQUENCE [LARGE SCALE GENOMIC DNA]</scope>
    <source>
        <strain evidence="3">CCUG 52468</strain>
    </source>
</reference>
<accession>A0ABW3RQD0</accession>
<dbReference type="EMBL" id="JBHTKY010000025">
    <property type="protein sequence ID" value="MFD1166903.1"/>
    <property type="molecule type" value="Genomic_DNA"/>
</dbReference>
<keyword evidence="3" id="KW-1185">Reference proteome</keyword>